<dbReference type="PANTHER" id="PTHR12790:SF0">
    <property type="entry name" value="RNA POLYMERASE I-SPECIFIC TRANSCRIPTION INITIATION FACTOR RRN3-RELATED"/>
    <property type="match status" value="1"/>
</dbReference>
<accession>A0A6J3L0G5</accession>
<reference evidence="3" key="1">
    <citation type="submission" date="2025-08" db="UniProtKB">
        <authorList>
            <consortium name="RefSeq"/>
        </authorList>
    </citation>
    <scope>IDENTIFICATION</scope>
    <source>
        <tissue evidence="3">Muscle</tissue>
    </source>
</reference>
<gene>
    <name evidence="3" type="primary">LOC117238363</name>
</gene>
<evidence type="ECO:0000313" key="2">
    <source>
        <dbReference type="Proteomes" id="UP000504631"/>
    </source>
</evidence>
<dbReference type="RefSeq" id="XP_033359108.1">
    <property type="nucleotide sequence ID" value="XM_033503217.1"/>
</dbReference>
<proteinExistence type="inferred from homology"/>
<dbReference type="AlphaFoldDB" id="A0A6J3L0G5"/>
<sequence length="567" mass="65707">MSVVSSRVSSVSSILKSPGVRSQLIRQSNRVHFKLPKNLKSIIYNFEAGNGTKDYEDLICILRDSNIKDTDLIEFLSNVRQCISLLGPIHKVFVETLLQIKWTNRSIDVTSAYKAFIEDLICMQIHYAKNTIDSLVEQFKPDEDNDDEWKNEKCKEEDIQRLNHIHNVLQKILKVVPMSSKLLLQSLRARFPYIVHGTRTHEVYVYALIQILSYAPQLRSDILSLIINRLMVLDVNIPRSEIENEEDEDLMDDASECNSILGNVNNVVEENNITETDEVHPIAHKLDMCMELILKYMYNCCFINGVLQVKCLRSLYFDILQIFETVILPTHASQYVQYIMFYICSFKTAVAEAFVDWLWQKASNPNVPSIIRQSSVVYIASLLVAATFVTTGLVKAVQFEISKWIHDYINMQDHSNYIEDGNKEHSVFYSVCEALFLIIIKRHNDYPDSKKYMLYLQELDLAKIITCKLNPLKACHPEIAHSFAEITRIYQLAYCYTVIENNTRNQLPLFDSKKGTTPTVEIFSPFNTYTLQRSGQRIIPVLRDNVNSRAHRTSMKYRGYIEYMTEY</sequence>
<keyword evidence="3" id="KW-0396">Initiation factor</keyword>
<dbReference type="GeneID" id="117238363"/>
<dbReference type="Proteomes" id="UP000504631">
    <property type="component" value="Unplaced"/>
</dbReference>
<dbReference type="InterPro" id="IPR007991">
    <property type="entry name" value="RNA_pol_I_trans_ini_fac_RRN3"/>
</dbReference>
<evidence type="ECO:0000313" key="3">
    <source>
        <dbReference type="RefSeq" id="XP_033359108.1"/>
    </source>
</evidence>
<keyword evidence="3" id="KW-0648">Protein biosynthesis</keyword>
<dbReference type="GO" id="GO:0005634">
    <property type="term" value="C:nucleus"/>
    <property type="evidence" value="ECO:0007669"/>
    <property type="project" value="TreeGrafter"/>
</dbReference>
<organism evidence="2 3">
    <name type="scientific">Bombus vosnesenskii</name>
    <dbReference type="NCBI Taxonomy" id="207650"/>
    <lineage>
        <taxon>Eukaryota</taxon>
        <taxon>Metazoa</taxon>
        <taxon>Ecdysozoa</taxon>
        <taxon>Arthropoda</taxon>
        <taxon>Hexapoda</taxon>
        <taxon>Insecta</taxon>
        <taxon>Pterygota</taxon>
        <taxon>Neoptera</taxon>
        <taxon>Endopterygota</taxon>
        <taxon>Hymenoptera</taxon>
        <taxon>Apocrita</taxon>
        <taxon>Aculeata</taxon>
        <taxon>Apoidea</taxon>
        <taxon>Anthophila</taxon>
        <taxon>Apidae</taxon>
        <taxon>Bombus</taxon>
        <taxon>Pyrobombus</taxon>
    </lineage>
</organism>
<dbReference type="GO" id="GO:0006361">
    <property type="term" value="P:transcription initiation at RNA polymerase I promoter"/>
    <property type="evidence" value="ECO:0007669"/>
    <property type="project" value="InterPro"/>
</dbReference>
<dbReference type="GO" id="GO:0001181">
    <property type="term" value="F:RNA polymerase I general transcription initiation factor activity"/>
    <property type="evidence" value="ECO:0007669"/>
    <property type="project" value="InterPro"/>
</dbReference>
<dbReference type="KEGG" id="bvk:117238363"/>
<dbReference type="PANTHER" id="PTHR12790">
    <property type="entry name" value="TRANSCRIPTION INITIATION FACTOR IA RRN3"/>
    <property type="match status" value="1"/>
</dbReference>
<dbReference type="Pfam" id="PF05327">
    <property type="entry name" value="RRN3"/>
    <property type="match status" value="1"/>
</dbReference>
<name>A0A6J3L0G5_9HYME</name>
<dbReference type="CTD" id="35454"/>
<evidence type="ECO:0000256" key="1">
    <source>
        <dbReference type="ARBA" id="ARBA00010098"/>
    </source>
</evidence>
<protein>
    <submittedName>
        <fullName evidence="3">RNA polymerase I-specific transcription initiation factor RRN3</fullName>
    </submittedName>
</protein>
<dbReference type="GO" id="GO:0003743">
    <property type="term" value="F:translation initiation factor activity"/>
    <property type="evidence" value="ECO:0007669"/>
    <property type="project" value="UniProtKB-KW"/>
</dbReference>
<comment type="similarity">
    <text evidence="1">Belongs to the RRN3 family.</text>
</comment>
<dbReference type="GO" id="GO:0001042">
    <property type="term" value="F:RNA polymerase I core binding"/>
    <property type="evidence" value="ECO:0007669"/>
    <property type="project" value="TreeGrafter"/>
</dbReference>
<keyword evidence="2" id="KW-1185">Reference proteome</keyword>